<feature type="signal peptide" evidence="1">
    <location>
        <begin position="1"/>
        <end position="29"/>
    </location>
</feature>
<proteinExistence type="predicted"/>
<feature type="chain" id="PRO_5002512598" description="DUF2141 domain-containing protein" evidence="1">
    <location>
        <begin position="30"/>
        <end position="158"/>
    </location>
</feature>
<protein>
    <recommendedName>
        <fullName evidence="4">DUF2141 domain-containing protein</fullName>
    </recommendedName>
</protein>
<organism evidence="2 3">
    <name type="scientific">Sandaracinus amylolyticus</name>
    <dbReference type="NCBI Taxonomy" id="927083"/>
    <lineage>
        <taxon>Bacteria</taxon>
        <taxon>Pseudomonadati</taxon>
        <taxon>Myxococcota</taxon>
        <taxon>Polyangia</taxon>
        <taxon>Polyangiales</taxon>
        <taxon>Sandaracinaceae</taxon>
        <taxon>Sandaracinus</taxon>
    </lineage>
</organism>
<accession>A0A0F6YNZ2</accession>
<keyword evidence="3" id="KW-1185">Reference proteome</keyword>
<evidence type="ECO:0000313" key="2">
    <source>
        <dbReference type="EMBL" id="AKF10910.1"/>
    </source>
</evidence>
<reference evidence="2 3" key="1">
    <citation type="submission" date="2015-03" db="EMBL/GenBank/DDBJ databases">
        <title>Genome assembly of Sandaracinus amylolyticus DSM 53668.</title>
        <authorList>
            <person name="Sharma G."/>
            <person name="Subramanian S."/>
        </authorList>
    </citation>
    <scope>NUCLEOTIDE SEQUENCE [LARGE SCALE GENOMIC DNA]</scope>
    <source>
        <strain evidence="2 3">DSM 53668</strain>
    </source>
</reference>
<dbReference type="STRING" id="927083.DB32_008059"/>
<dbReference type="OrthoDB" id="9788332at2"/>
<dbReference type="EMBL" id="CP011125">
    <property type="protein sequence ID" value="AKF10910.1"/>
    <property type="molecule type" value="Genomic_DNA"/>
</dbReference>
<dbReference type="Pfam" id="PF09912">
    <property type="entry name" value="DUF2141"/>
    <property type="match status" value="1"/>
</dbReference>
<name>A0A0F6YNZ2_9BACT</name>
<dbReference type="AlphaFoldDB" id="A0A0F6YNZ2"/>
<evidence type="ECO:0000313" key="3">
    <source>
        <dbReference type="Proteomes" id="UP000034883"/>
    </source>
</evidence>
<keyword evidence="1" id="KW-0732">Signal</keyword>
<sequence>MQRVPWMSSVMGAAIVAVALGPASTSGQASRDDERTPGIVVVMRGLRNDRGVASAGLYGSAATWTQSGREVATCNAPVVDGVSRCRLENVPPGRYAIGVMHDEDRDGEFDTGFLGIPSEGYGFSRDVRGTFGPPSFESASFEHTGGVLSVPITMRYGI</sequence>
<dbReference type="KEGG" id="samy:DB32_008059"/>
<dbReference type="RefSeq" id="WP_053237830.1">
    <property type="nucleotide sequence ID" value="NZ_CP011125.1"/>
</dbReference>
<evidence type="ECO:0000256" key="1">
    <source>
        <dbReference type="SAM" id="SignalP"/>
    </source>
</evidence>
<gene>
    <name evidence="2" type="ORF">DB32_008059</name>
</gene>
<dbReference type="Proteomes" id="UP000034883">
    <property type="component" value="Chromosome"/>
</dbReference>
<evidence type="ECO:0008006" key="4">
    <source>
        <dbReference type="Google" id="ProtNLM"/>
    </source>
</evidence>
<dbReference type="InterPro" id="IPR018673">
    <property type="entry name" value="DUF2141"/>
</dbReference>